<feature type="binding site" evidence="6">
    <location>
        <position position="127"/>
    </location>
    <ligand>
        <name>ATP</name>
        <dbReference type="ChEBI" id="CHEBI:30616"/>
    </ligand>
</feature>
<comment type="pathway">
    <text evidence="6">Purine metabolism; AMP biosynthesis via salvage pathway; AMP from ADP: step 1/1.</text>
</comment>
<evidence type="ECO:0000256" key="1">
    <source>
        <dbReference type="ARBA" id="ARBA00022679"/>
    </source>
</evidence>
<protein>
    <recommendedName>
        <fullName evidence="6 8">Adenylate kinase</fullName>
        <shortName evidence="6">AK</shortName>
        <ecNumber evidence="6 8">2.7.4.3</ecNumber>
    </recommendedName>
    <alternativeName>
        <fullName evidence="6">ATP-AMP transphosphorylase</fullName>
    </alternativeName>
    <alternativeName>
        <fullName evidence="6">ATP:AMP phosphotransferase</fullName>
    </alternativeName>
    <alternativeName>
        <fullName evidence="6">Adenylate monophosphate kinase</fullName>
    </alternativeName>
</protein>
<dbReference type="EMBL" id="CP013213">
    <property type="protein sequence ID" value="AMC93570.1"/>
    <property type="molecule type" value="Genomic_DNA"/>
</dbReference>
<dbReference type="SUPFAM" id="SSF52540">
    <property type="entry name" value="P-loop containing nucleoside triphosphate hydrolases"/>
    <property type="match status" value="1"/>
</dbReference>
<evidence type="ECO:0000259" key="9">
    <source>
        <dbReference type="Pfam" id="PF05191"/>
    </source>
</evidence>
<dbReference type="KEGG" id="erl:AOC36_06100"/>
<feature type="binding site" evidence="6">
    <location>
        <position position="92"/>
    </location>
    <ligand>
        <name>AMP</name>
        <dbReference type="ChEBI" id="CHEBI:456215"/>
    </ligand>
</feature>
<feature type="binding site" evidence="6">
    <location>
        <position position="153"/>
    </location>
    <ligand>
        <name>Zn(2+)</name>
        <dbReference type="ChEBI" id="CHEBI:29105"/>
        <note>structural</note>
    </ligand>
</feature>
<organism evidence="10 11">
    <name type="scientific">Erysipelothrix larvae</name>
    <dbReference type="NCBI Taxonomy" id="1514105"/>
    <lineage>
        <taxon>Bacteria</taxon>
        <taxon>Bacillati</taxon>
        <taxon>Bacillota</taxon>
        <taxon>Erysipelotrichia</taxon>
        <taxon>Erysipelotrichales</taxon>
        <taxon>Erysipelotrichaceae</taxon>
        <taxon>Erysipelothrix</taxon>
    </lineage>
</organism>
<feature type="binding site" evidence="6">
    <location>
        <position position="133"/>
    </location>
    <ligand>
        <name>Zn(2+)</name>
        <dbReference type="ChEBI" id="CHEBI:29105"/>
        <note>structural</note>
    </ligand>
</feature>
<evidence type="ECO:0000313" key="10">
    <source>
        <dbReference type="EMBL" id="AMC93570.1"/>
    </source>
</evidence>
<keyword evidence="5 6" id="KW-0067">ATP-binding</keyword>
<feature type="binding site" evidence="6">
    <location>
        <position position="199"/>
    </location>
    <ligand>
        <name>ATP</name>
        <dbReference type="ChEBI" id="CHEBI:30616"/>
    </ligand>
</feature>
<feature type="binding site" evidence="6">
    <location>
        <position position="31"/>
    </location>
    <ligand>
        <name>AMP</name>
        <dbReference type="ChEBI" id="CHEBI:456215"/>
    </ligand>
</feature>
<feature type="binding site" evidence="6">
    <location>
        <position position="150"/>
    </location>
    <ligand>
        <name>Zn(2+)</name>
        <dbReference type="ChEBI" id="CHEBI:29105"/>
        <note>structural</note>
    </ligand>
</feature>
<dbReference type="GO" id="GO:0044209">
    <property type="term" value="P:AMP salvage"/>
    <property type="evidence" value="ECO:0007669"/>
    <property type="project" value="UniProtKB-UniRule"/>
</dbReference>
<feature type="region of interest" description="LID" evidence="6">
    <location>
        <begin position="126"/>
        <end position="163"/>
    </location>
</feature>
<keyword evidence="1 6" id="KW-0808">Transferase</keyword>
<dbReference type="GO" id="GO:0004017">
    <property type="term" value="F:AMP kinase activity"/>
    <property type="evidence" value="ECO:0007669"/>
    <property type="project" value="UniProtKB-UniRule"/>
</dbReference>
<dbReference type="Proteomes" id="UP000063781">
    <property type="component" value="Chromosome"/>
</dbReference>
<feature type="binding site" evidence="6">
    <location>
        <begin position="57"/>
        <end position="59"/>
    </location>
    <ligand>
        <name>AMP</name>
        <dbReference type="ChEBI" id="CHEBI:456215"/>
    </ligand>
</feature>
<dbReference type="GO" id="GO:0005737">
    <property type="term" value="C:cytoplasm"/>
    <property type="evidence" value="ECO:0007669"/>
    <property type="project" value="UniProtKB-SubCell"/>
</dbReference>
<keyword evidence="3 6" id="KW-0547">Nucleotide-binding</keyword>
<dbReference type="CDD" id="cd01428">
    <property type="entry name" value="ADK"/>
    <property type="match status" value="1"/>
</dbReference>
<dbReference type="STRING" id="1514105.AOC36_06100"/>
<dbReference type="NCBIfam" id="TIGR01351">
    <property type="entry name" value="adk"/>
    <property type="match status" value="1"/>
</dbReference>
<dbReference type="PRINTS" id="PR00094">
    <property type="entry name" value="ADENYLTKNASE"/>
</dbReference>
<evidence type="ECO:0000256" key="7">
    <source>
        <dbReference type="RuleBase" id="RU003330"/>
    </source>
</evidence>
<feature type="binding site" evidence="6">
    <location>
        <position position="36"/>
    </location>
    <ligand>
        <name>AMP</name>
        <dbReference type="ChEBI" id="CHEBI:456215"/>
    </ligand>
</feature>
<proteinExistence type="inferred from homology"/>
<dbReference type="AlphaFoldDB" id="A0A120JTQ3"/>
<keyword evidence="11" id="KW-1185">Reference proteome</keyword>
<dbReference type="NCBIfam" id="NF001381">
    <property type="entry name" value="PRK00279.1-3"/>
    <property type="match status" value="1"/>
</dbReference>
<dbReference type="UniPathway" id="UPA00588">
    <property type="reaction ID" value="UER00649"/>
</dbReference>
<feature type="binding site" evidence="6">
    <location>
        <begin position="85"/>
        <end position="88"/>
    </location>
    <ligand>
        <name>AMP</name>
        <dbReference type="ChEBI" id="CHEBI:456215"/>
    </ligand>
</feature>
<dbReference type="InterPro" id="IPR007862">
    <property type="entry name" value="Adenylate_kinase_lid-dom"/>
</dbReference>
<evidence type="ECO:0000256" key="8">
    <source>
        <dbReference type="RuleBase" id="RU003331"/>
    </source>
</evidence>
<dbReference type="HAMAP" id="MF_00235">
    <property type="entry name" value="Adenylate_kinase_Adk"/>
    <property type="match status" value="1"/>
</dbReference>
<name>A0A120JTQ3_9FIRM</name>
<comment type="domain">
    <text evidence="6">Consists of three domains, a large central CORE domain and two small peripheral domains, NMPbind and LID, which undergo movements during catalysis. The LID domain closes over the site of phosphoryl transfer upon ATP binding. Assembling and dissambling the active center during each catalytic cycle provides an effective means to prevent ATP hydrolysis. Some bacteria have evolved a zinc-coordinating structure that stabilizes the LID domain.</text>
</comment>
<dbReference type="GO" id="GO:0008270">
    <property type="term" value="F:zinc ion binding"/>
    <property type="evidence" value="ECO:0007669"/>
    <property type="project" value="UniProtKB-UniRule"/>
</dbReference>
<feature type="binding site" evidence="6">
    <location>
        <position position="160"/>
    </location>
    <ligand>
        <name>AMP</name>
        <dbReference type="ChEBI" id="CHEBI:456215"/>
    </ligand>
</feature>
<evidence type="ECO:0000256" key="3">
    <source>
        <dbReference type="ARBA" id="ARBA00022741"/>
    </source>
</evidence>
<dbReference type="Gene3D" id="3.40.50.300">
    <property type="entry name" value="P-loop containing nucleotide triphosphate hydrolases"/>
    <property type="match status" value="1"/>
</dbReference>
<evidence type="ECO:0000256" key="4">
    <source>
        <dbReference type="ARBA" id="ARBA00022777"/>
    </source>
</evidence>
<dbReference type="FunFam" id="3.40.50.300:FF:000106">
    <property type="entry name" value="Adenylate kinase mitochondrial"/>
    <property type="match status" value="1"/>
</dbReference>
<gene>
    <name evidence="6" type="primary">adk</name>
    <name evidence="10" type="ORF">AOC36_06100</name>
</gene>
<dbReference type="InterPro" id="IPR027417">
    <property type="entry name" value="P-loop_NTPase"/>
</dbReference>
<comment type="function">
    <text evidence="6">Catalyzes the reversible transfer of the terminal phosphate group between ATP and AMP. Plays an important role in cellular energy homeostasis and in adenine nucleotide metabolism.</text>
</comment>
<evidence type="ECO:0000256" key="6">
    <source>
        <dbReference type="HAMAP-Rule" id="MF_00235"/>
    </source>
</evidence>
<dbReference type="OrthoDB" id="9805030at2"/>
<dbReference type="Pfam" id="PF00406">
    <property type="entry name" value="ADK"/>
    <property type="match status" value="1"/>
</dbReference>
<sequence length="216" mass="24453">MNYLIMGPAGSGKGTMSKEIVNKLNIAYISTGDMFREALSKQTPVGMEAKEYMDQGKLVPDDVTNRMVKERISQGDCLNGYLLDGFPRSIAQVEAFDVMSKEINRPIDLVLNLDVNHDELVKRITGRRLCPTCGAIYHIDTRKPKVEGICDLDQTPLIQRDDDTEEKFEVRHQAYLETTLPVIEFYRSKGLVRDINADQPIELVLEDIFKVLEASK</sequence>
<keyword evidence="4 6" id="KW-0418">Kinase</keyword>
<evidence type="ECO:0000313" key="11">
    <source>
        <dbReference type="Proteomes" id="UP000063781"/>
    </source>
</evidence>
<dbReference type="InterPro" id="IPR000850">
    <property type="entry name" value="Adenylat/UMP-CMP_kin"/>
</dbReference>
<keyword evidence="6" id="KW-0963">Cytoplasm</keyword>
<comment type="subcellular location">
    <subcellularLocation>
        <location evidence="6 8">Cytoplasm</location>
    </subcellularLocation>
</comment>
<dbReference type="InterPro" id="IPR006259">
    <property type="entry name" value="Adenyl_kin_sub"/>
</dbReference>
<comment type="catalytic activity">
    <reaction evidence="6 8">
        <text>AMP + ATP = 2 ADP</text>
        <dbReference type="Rhea" id="RHEA:12973"/>
        <dbReference type="ChEBI" id="CHEBI:30616"/>
        <dbReference type="ChEBI" id="CHEBI:456215"/>
        <dbReference type="ChEBI" id="CHEBI:456216"/>
        <dbReference type="EC" id="2.7.4.3"/>
    </reaction>
</comment>
<feature type="binding site" evidence="6">
    <location>
        <position position="130"/>
    </location>
    <ligand>
        <name>Zn(2+)</name>
        <dbReference type="ChEBI" id="CHEBI:29105"/>
        <note>structural</note>
    </ligand>
</feature>
<dbReference type="PROSITE" id="PS00113">
    <property type="entry name" value="ADENYLATE_KINASE"/>
    <property type="match status" value="1"/>
</dbReference>
<dbReference type="GO" id="GO:0005524">
    <property type="term" value="F:ATP binding"/>
    <property type="evidence" value="ECO:0007669"/>
    <property type="project" value="UniProtKB-UniRule"/>
</dbReference>
<dbReference type="PANTHER" id="PTHR23359">
    <property type="entry name" value="NUCLEOTIDE KINASE"/>
    <property type="match status" value="1"/>
</dbReference>
<evidence type="ECO:0000256" key="2">
    <source>
        <dbReference type="ARBA" id="ARBA00022727"/>
    </source>
</evidence>
<feature type="domain" description="Adenylate kinase active site lid" evidence="9">
    <location>
        <begin position="127"/>
        <end position="162"/>
    </location>
</feature>
<feature type="binding site" evidence="6">
    <location>
        <begin position="136"/>
        <end position="137"/>
    </location>
    <ligand>
        <name>ATP</name>
        <dbReference type="ChEBI" id="CHEBI:30616"/>
    </ligand>
</feature>
<feature type="region of interest" description="NMP" evidence="6">
    <location>
        <begin position="30"/>
        <end position="59"/>
    </location>
</feature>
<reference evidence="10 11" key="1">
    <citation type="submission" date="2015-10" db="EMBL/GenBank/DDBJ databases">
        <title>Erysipelothrix larvae sp. LV19 isolated from the larval gut of the rhinoceros beetle, Trypoxylus dichotomus.</title>
        <authorList>
            <person name="Lim S."/>
            <person name="Kim B.-C."/>
        </authorList>
    </citation>
    <scope>NUCLEOTIDE SEQUENCE [LARGE SCALE GENOMIC DNA]</scope>
    <source>
        <strain evidence="10 11">LV19</strain>
    </source>
</reference>
<feature type="binding site" evidence="6">
    <location>
        <position position="171"/>
    </location>
    <ligand>
        <name>AMP</name>
        <dbReference type="ChEBI" id="CHEBI:456215"/>
    </ligand>
</feature>
<keyword evidence="2 6" id="KW-0545">Nucleotide biosynthesis</keyword>
<comment type="subunit">
    <text evidence="6 8">Monomer.</text>
</comment>
<dbReference type="Pfam" id="PF05191">
    <property type="entry name" value="ADK_lid"/>
    <property type="match status" value="1"/>
</dbReference>
<dbReference type="NCBIfam" id="NF001380">
    <property type="entry name" value="PRK00279.1-2"/>
    <property type="match status" value="1"/>
</dbReference>
<keyword evidence="6" id="KW-0479">Metal-binding</keyword>
<dbReference type="InterPro" id="IPR033690">
    <property type="entry name" value="Adenylat_kinase_CS"/>
</dbReference>
<evidence type="ECO:0000256" key="5">
    <source>
        <dbReference type="ARBA" id="ARBA00022840"/>
    </source>
</evidence>
<dbReference type="EC" id="2.7.4.3" evidence="6 8"/>
<dbReference type="RefSeq" id="WP_067632467.1">
    <property type="nucleotide sequence ID" value="NZ_CP013213.1"/>
</dbReference>
<feature type="binding site" evidence="6">
    <location>
        <begin position="10"/>
        <end position="15"/>
    </location>
    <ligand>
        <name>ATP</name>
        <dbReference type="ChEBI" id="CHEBI:30616"/>
    </ligand>
</feature>
<comment type="similarity">
    <text evidence="6 7">Belongs to the adenylate kinase family.</text>
</comment>
<accession>A0A120JTQ3</accession>
<keyword evidence="6" id="KW-0862">Zinc</keyword>